<evidence type="ECO:0000256" key="1">
    <source>
        <dbReference type="ARBA" id="ARBA00023002"/>
    </source>
</evidence>
<accession>A0A7K0DL83</accession>
<comment type="caution">
    <text evidence="3">The sequence shown here is derived from an EMBL/GenBank/DDBJ whole genome shotgun (WGS) entry which is preliminary data.</text>
</comment>
<dbReference type="Proteomes" id="UP000431401">
    <property type="component" value="Unassembled WGS sequence"/>
</dbReference>
<dbReference type="SUPFAM" id="SSF51679">
    <property type="entry name" value="Bacterial luciferase-like"/>
    <property type="match status" value="1"/>
</dbReference>
<dbReference type="Gene3D" id="3.20.20.30">
    <property type="entry name" value="Luciferase-like domain"/>
    <property type="match status" value="1"/>
</dbReference>
<proteinExistence type="predicted"/>
<dbReference type="NCBIfam" id="TIGR03620">
    <property type="entry name" value="F420_MSMEG_4141"/>
    <property type="match status" value="1"/>
</dbReference>
<dbReference type="AlphaFoldDB" id="A0A7K0DL83"/>
<name>A0A7K0DL83_9NOCA</name>
<dbReference type="PANTHER" id="PTHR43244:SF1">
    <property type="entry name" value="5,10-METHYLENETETRAHYDROMETHANOPTERIN REDUCTASE"/>
    <property type="match status" value="1"/>
</dbReference>
<gene>
    <name evidence="3" type="ORF">NRB56_15820</name>
</gene>
<dbReference type="EMBL" id="WEGI01000003">
    <property type="protein sequence ID" value="MQY26022.1"/>
    <property type="molecule type" value="Genomic_DNA"/>
</dbReference>
<dbReference type="InterPro" id="IPR019922">
    <property type="entry name" value="Lucif-like_OxRdatse_MSMEG_4141"/>
</dbReference>
<organism evidence="3 4">
    <name type="scientific">Nocardia aurantia</name>
    <dbReference type="NCBI Taxonomy" id="2585199"/>
    <lineage>
        <taxon>Bacteria</taxon>
        <taxon>Bacillati</taxon>
        <taxon>Actinomycetota</taxon>
        <taxon>Actinomycetes</taxon>
        <taxon>Mycobacteriales</taxon>
        <taxon>Nocardiaceae</taxon>
        <taxon>Nocardia</taxon>
    </lineage>
</organism>
<keyword evidence="1" id="KW-0560">Oxidoreductase</keyword>
<evidence type="ECO:0000259" key="2">
    <source>
        <dbReference type="Pfam" id="PF00296"/>
    </source>
</evidence>
<dbReference type="Pfam" id="PF00296">
    <property type="entry name" value="Bac_luciferase"/>
    <property type="match status" value="1"/>
</dbReference>
<dbReference type="GO" id="GO:0016705">
    <property type="term" value="F:oxidoreductase activity, acting on paired donors, with incorporation or reduction of molecular oxygen"/>
    <property type="evidence" value="ECO:0007669"/>
    <property type="project" value="InterPro"/>
</dbReference>
<sequence>MHETGRTESDDFTEIRQRLGRVGVWILNATTATTPIGVQRREVARIEQLGYGSVWTGESYGRDIFVLLGTWLAATERIVVGSGIANLWDRPGSTMRAGADALADAYPGRFVLGIGHGYVTRPTVGGRDFTRPLARSREYLDEMDSAAAERGDGGAVVRAAWPRLLGVNGPRMTALAAERADGTLPFAGPVAATRQAREILGPGKLLIPEQHVVFDTDPTRARDAAFAARAAGLAGARARGMDPLDSPYNRNLLRLGYGENEIRETSRRVVDATIAYGDGDAIAERIHEHLDAGADHVLLYLQGTSDLTATVDRLTAIAATMPS</sequence>
<dbReference type="InterPro" id="IPR011251">
    <property type="entry name" value="Luciferase-like_dom"/>
</dbReference>
<dbReference type="OrthoDB" id="4760590at2"/>
<dbReference type="RefSeq" id="WP_153339876.1">
    <property type="nucleotide sequence ID" value="NZ_WEGI01000003.1"/>
</dbReference>
<dbReference type="CDD" id="cd01097">
    <property type="entry name" value="Tetrahydromethanopterin_reductase"/>
    <property type="match status" value="1"/>
</dbReference>
<dbReference type="PANTHER" id="PTHR43244">
    <property type="match status" value="1"/>
</dbReference>
<keyword evidence="4" id="KW-1185">Reference proteome</keyword>
<protein>
    <recommendedName>
        <fullName evidence="2">Luciferase-like domain-containing protein</fullName>
    </recommendedName>
</protein>
<dbReference type="InterPro" id="IPR036661">
    <property type="entry name" value="Luciferase-like_sf"/>
</dbReference>
<evidence type="ECO:0000313" key="3">
    <source>
        <dbReference type="EMBL" id="MQY26022.1"/>
    </source>
</evidence>
<reference evidence="3 4" key="1">
    <citation type="submission" date="2019-10" db="EMBL/GenBank/DDBJ databases">
        <title>Nocardia macrotermitis sp. nov. and Nocardia aurantia sp. nov., isolated from the gut of fungus growing-termite Macrotermes natalensis.</title>
        <authorList>
            <person name="Benndorf R."/>
            <person name="Schwitalla J."/>
            <person name="Martin K."/>
            <person name="De Beer W."/>
            <person name="Kaster A.-K."/>
            <person name="Vollmers J."/>
            <person name="Poulsen M."/>
            <person name="Beemelmanns C."/>
        </authorList>
    </citation>
    <scope>NUCLEOTIDE SEQUENCE [LARGE SCALE GENOMIC DNA]</scope>
    <source>
        <strain evidence="3 4">RB56</strain>
    </source>
</reference>
<dbReference type="InterPro" id="IPR050564">
    <property type="entry name" value="F420-G6PD/mer"/>
</dbReference>
<evidence type="ECO:0000313" key="4">
    <source>
        <dbReference type="Proteomes" id="UP000431401"/>
    </source>
</evidence>
<feature type="domain" description="Luciferase-like" evidence="2">
    <location>
        <begin position="29"/>
        <end position="296"/>
    </location>
</feature>